<evidence type="ECO:0008006" key="5">
    <source>
        <dbReference type="Google" id="ProtNLM"/>
    </source>
</evidence>
<evidence type="ECO:0000313" key="4">
    <source>
        <dbReference type="Proteomes" id="UP000756346"/>
    </source>
</evidence>
<keyword evidence="1" id="KW-0812">Transmembrane</keyword>
<evidence type="ECO:0000313" key="3">
    <source>
        <dbReference type="EMBL" id="KAH7028147.1"/>
    </source>
</evidence>
<gene>
    <name evidence="3" type="ORF">B0I36DRAFT_351567</name>
</gene>
<name>A0A9P9BLJ3_9PEZI</name>
<evidence type="ECO:0000256" key="2">
    <source>
        <dbReference type="SAM" id="SignalP"/>
    </source>
</evidence>
<accession>A0A9P9BLJ3</accession>
<dbReference type="GeneID" id="70186570"/>
<comment type="caution">
    <text evidence="3">The sequence shown here is derived from an EMBL/GenBank/DDBJ whole genome shotgun (WGS) entry which is preliminary data.</text>
</comment>
<dbReference type="Proteomes" id="UP000756346">
    <property type="component" value="Unassembled WGS sequence"/>
</dbReference>
<protein>
    <recommendedName>
        <fullName evidence="5">Secreted protein</fullName>
    </recommendedName>
</protein>
<dbReference type="EMBL" id="JAGTJQ010000007">
    <property type="protein sequence ID" value="KAH7028147.1"/>
    <property type="molecule type" value="Genomic_DNA"/>
</dbReference>
<dbReference type="RefSeq" id="XP_046010946.1">
    <property type="nucleotide sequence ID" value="XM_046157024.1"/>
</dbReference>
<feature type="transmembrane region" description="Helical" evidence="1">
    <location>
        <begin position="108"/>
        <end position="127"/>
    </location>
</feature>
<keyword evidence="1" id="KW-1133">Transmembrane helix</keyword>
<keyword evidence="1" id="KW-0472">Membrane</keyword>
<evidence type="ECO:0000256" key="1">
    <source>
        <dbReference type="SAM" id="Phobius"/>
    </source>
</evidence>
<reference evidence="3" key="1">
    <citation type="journal article" date="2021" name="Nat. Commun.">
        <title>Genetic determinants of endophytism in the Arabidopsis root mycobiome.</title>
        <authorList>
            <person name="Mesny F."/>
            <person name="Miyauchi S."/>
            <person name="Thiergart T."/>
            <person name="Pickel B."/>
            <person name="Atanasova L."/>
            <person name="Karlsson M."/>
            <person name="Huettel B."/>
            <person name="Barry K.W."/>
            <person name="Haridas S."/>
            <person name="Chen C."/>
            <person name="Bauer D."/>
            <person name="Andreopoulos W."/>
            <person name="Pangilinan J."/>
            <person name="LaButti K."/>
            <person name="Riley R."/>
            <person name="Lipzen A."/>
            <person name="Clum A."/>
            <person name="Drula E."/>
            <person name="Henrissat B."/>
            <person name="Kohler A."/>
            <person name="Grigoriev I.V."/>
            <person name="Martin F.M."/>
            <person name="Hacquard S."/>
        </authorList>
    </citation>
    <scope>NUCLEOTIDE SEQUENCE</scope>
    <source>
        <strain evidence="3">MPI-CAGE-CH-0230</strain>
    </source>
</reference>
<organism evidence="3 4">
    <name type="scientific">Microdochium trichocladiopsis</name>
    <dbReference type="NCBI Taxonomy" id="1682393"/>
    <lineage>
        <taxon>Eukaryota</taxon>
        <taxon>Fungi</taxon>
        <taxon>Dikarya</taxon>
        <taxon>Ascomycota</taxon>
        <taxon>Pezizomycotina</taxon>
        <taxon>Sordariomycetes</taxon>
        <taxon>Xylariomycetidae</taxon>
        <taxon>Xylariales</taxon>
        <taxon>Microdochiaceae</taxon>
        <taxon>Microdochium</taxon>
    </lineage>
</organism>
<sequence>MLGKPLMKLTLLVKLLMLCAVPDGGVARIAEPTVAAAAEGIACPITLGTFRQAALWRISEDDHAASGATLVICAAGCCRFVVAVVVVDVLTITLVVVVVVVVRPPVTVVGNVMVVVAFAVEGFWMQLQNWLTKFGACDRRSHKLVIVVVVVVVDIVDKSVSVYVEVNGSEDGEHTSQASSSDFYDRGVGRHTPNYCKRKQEFVDRFALHLSGVVVKGRGAGDGLPNTIVSE</sequence>
<keyword evidence="2" id="KW-0732">Signal</keyword>
<keyword evidence="4" id="KW-1185">Reference proteome</keyword>
<feature type="chain" id="PRO_5040404259" description="Secreted protein" evidence="2">
    <location>
        <begin position="28"/>
        <end position="231"/>
    </location>
</feature>
<dbReference type="AlphaFoldDB" id="A0A9P9BLJ3"/>
<proteinExistence type="predicted"/>
<feature type="transmembrane region" description="Helical" evidence="1">
    <location>
        <begin position="80"/>
        <end position="101"/>
    </location>
</feature>
<feature type="signal peptide" evidence="2">
    <location>
        <begin position="1"/>
        <end position="27"/>
    </location>
</feature>